<name>A0A812J3G9_9DINO</name>
<organism evidence="1 2">
    <name type="scientific">Symbiodinium necroappetens</name>
    <dbReference type="NCBI Taxonomy" id="1628268"/>
    <lineage>
        <taxon>Eukaryota</taxon>
        <taxon>Sar</taxon>
        <taxon>Alveolata</taxon>
        <taxon>Dinophyceae</taxon>
        <taxon>Suessiales</taxon>
        <taxon>Symbiodiniaceae</taxon>
        <taxon>Symbiodinium</taxon>
    </lineage>
</organism>
<feature type="non-terminal residue" evidence="1">
    <location>
        <position position="316"/>
    </location>
</feature>
<dbReference type="PANTHER" id="PTHR11804">
    <property type="entry name" value="PROTEASE M3 THIMET OLIGOPEPTIDASE-RELATED"/>
    <property type="match status" value="1"/>
</dbReference>
<dbReference type="EMBL" id="CAJNJA010005697">
    <property type="protein sequence ID" value="CAE7196627.1"/>
    <property type="molecule type" value="Genomic_DNA"/>
</dbReference>
<sequence length="316" mass="35097">MIRAPIINTALNAASTLRQVLSGKNAFEEVISARGAQELCLRDVSSAPLWLLACRRARGHAEKAFATGCPTEVATSLARWSELTRFGQVLQHVGVLRPALLQRHLTKLANSWYETAVARGVQSGLLNPAEVRGIPASVLLRASVEDSTSELVTLAQKQQENLQVCLQQGLAGQKFLHMNDEDLRGLTEQMKSVYASDLGSAAVWRRAKYKVPVSWQDMHKISDYCQNASTRQRMFEAYYGGFDTSVDEAALELLRTRRQIAQKLGFRSWADLEMAPLALGDEAGARRFLDLCWKDAQASLAPVHKRIEERSSRDTS</sequence>
<evidence type="ECO:0000313" key="2">
    <source>
        <dbReference type="Proteomes" id="UP000601435"/>
    </source>
</evidence>
<accession>A0A812J3G9</accession>
<dbReference type="GO" id="GO:0006518">
    <property type="term" value="P:peptide metabolic process"/>
    <property type="evidence" value="ECO:0007669"/>
    <property type="project" value="TreeGrafter"/>
</dbReference>
<dbReference type="InterPro" id="IPR045090">
    <property type="entry name" value="Pept_M3A_M3B"/>
</dbReference>
<evidence type="ECO:0000313" key="1">
    <source>
        <dbReference type="EMBL" id="CAE7196627.1"/>
    </source>
</evidence>
<protein>
    <submittedName>
        <fullName evidence="1">PrlC protein</fullName>
    </submittedName>
</protein>
<dbReference type="SUPFAM" id="SSF55486">
    <property type="entry name" value="Metalloproteases ('zincins'), catalytic domain"/>
    <property type="match status" value="1"/>
</dbReference>
<dbReference type="OrthoDB" id="426292at2759"/>
<dbReference type="Proteomes" id="UP000601435">
    <property type="component" value="Unassembled WGS sequence"/>
</dbReference>
<comment type="caution">
    <text evidence="1">The sequence shown here is derived from an EMBL/GenBank/DDBJ whole genome shotgun (WGS) entry which is preliminary data.</text>
</comment>
<dbReference type="PANTHER" id="PTHR11804:SF84">
    <property type="entry name" value="SACCHAROLYSIN"/>
    <property type="match status" value="1"/>
</dbReference>
<dbReference type="GO" id="GO:0004222">
    <property type="term" value="F:metalloendopeptidase activity"/>
    <property type="evidence" value="ECO:0007669"/>
    <property type="project" value="InterPro"/>
</dbReference>
<gene>
    <name evidence="1" type="primary">prlC</name>
    <name evidence="1" type="ORF">SNEC2469_LOCUS1363</name>
</gene>
<dbReference type="GO" id="GO:0006508">
    <property type="term" value="P:proteolysis"/>
    <property type="evidence" value="ECO:0007669"/>
    <property type="project" value="InterPro"/>
</dbReference>
<proteinExistence type="predicted"/>
<dbReference type="AlphaFoldDB" id="A0A812J3G9"/>
<dbReference type="Gene3D" id="1.10.1370.10">
    <property type="entry name" value="Neurolysin, domain 3"/>
    <property type="match status" value="1"/>
</dbReference>
<keyword evidence="2" id="KW-1185">Reference proteome</keyword>
<reference evidence="1" key="1">
    <citation type="submission" date="2021-02" db="EMBL/GenBank/DDBJ databases">
        <authorList>
            <person name="Dougan E. K."/>
            <person name="Rhodes N."/>
            <person name="Thang M."/>
            <person name="Chan C."/>
        </authorList>
    </citation>
    <scope>NUCLEOTIDE SEQUENCE</scope>
</reference>
<dbReference type="InterPro" id="IPR024077">
    <property type="entry name" value="Neurolysin/TOP_dom2"/>
</dbReference>